<evidence type="ECO:0000256" key="2">
    <source>
        <dbReference type="SAM" id="MobiDB-lite"/>
    </source>
</evidence>
<dbReference type="Proteomes" id="UP000008827">
    <property type="component" value="Chromosome 8"/>
</dbReference>
<reference evidence="4 5" key="1">
    <citation type="journal article" date="2010" name="Nature">
        <title>Genome sequence of the palaeopolyploid soybean.</title>
        <authorList>
            <person name="Schmutz J."/>
            <person name="Cannon S.B."/>
            <person name="Schlueter J."/>
            <person name="Ma J."/>
            <person name="Mitros T."/>
            <person name="Nelson W."/>
            <person name="Hyten D.L."/>
            <person name="Song Q."/>
            <person name="Thelen J.J."/>
            <person name="Cheng J."/>
            <person name="Xu D."/>
            <person name="Hellsten U."/>
            <person name="May G.D."/>
            <person name="Yu Y."/>
            <person name="Sakurai T."/>
            <person name="Umezawa T."/>
            <person name="Bhattacharyya M.K."/>
            <person name="Sandhu D."/>
            <person name="Valliyodan B."/>
            <person name="Lindquist E."/>
            <person name="Peto M."/>
            <person name="Grant D."/>
            <person name="Shu S."/>
            <person name="Goodstein D."/>
            <person name="Barry K."/>
            <person name="Futrell-Griggs M."/>
            <person name="Abernathy B."/>
            <person name="Du J."/>
            <person name="Tian Z."/>
            <person name="Zhu L."/>
            <person name="Gill N."/>
            <person name="Joshi T."/>
            <person name="Libault M."/>
            <person name="Sethuraman A."/>
            <person name="Zhang X.-C."/>
            <person name="Shinozaki K."/>
            <person name="Nguyen H.T."/>
            <person name="Wing R.A."/>
            <person name="Cregan P."/>
            <person name="Specht J."/>
            <person name="Grimwood J."/>
            <person name="Rokhsar D."/>
            <person name="Stacey G."/>
            <person name="Shoemaker R.C."/>
            <person name="Jackson S.A."/>
        </authorList>
    </citation>
    <scope>NUCLEOTIDE SEQUENCE [LARGE SCALE GENOMIC DNA]</scope>
    <source>
        <strain evidence="5">cv. Williams 82</strain>
        <tissue evidence="4">Callus</tissue>
    </source>
</reference>
<reference evidence="4" key="3">
    <citation type="submission" date="2018-07" db="EMBL/GenBank/DDBJ databases">
        <title>WGS assembly of Glycine max.</title>
        <authorList>
            <person name="Schmutz J."/>
            <person name="Cannon S."/>
            <person name="Schlueter J."/>
            <person name="Ma J."/>
            <person name="Mitros T."/>
            <person name="Nelson W."/>
            <person name="Hyten D."/>
            <person name="Song Q."/>
            <person name="Thelen J."/>
            <person name="Cheng J."/>
            <person name="Xu D."/>
            <person name="Hellsten U."/>
            <person name="May G."/>
            <person name="Yu Y."/>
            <person name="Sakurai T."/>
            <person name="Umezawa T."/>
            <person name="Bhattacharyya M."/>
            <person name="Sandhu D."/>
            <person name="Valliyodan B."/>
            <person name="Lindquist E."/>
            <person name="Peto M."/>
            <person name="Grant D."/>
            <person name="Shu S."/>
            <person name="Goodstein D."/>
            <person name="Barry K."/>
            <person name="Futrell-Griggs M."/>
            <person name="Abernathy B."/>
            <person name="Du J."/>
            <person name="Tian Z."/>
            <person name="Zhu L."/>
            <person name="Gill N."/>
            <person name="Joshi T."/>
            <person name="Libault M."/>
            <person name="Sethuraman A."/>
            <person name="Zhang X."/>
            <person name="Shinozaki K."/>
            <person name="Nguyen H."/>
            <person name="Wing R."/>
            <person name="Cregan P."/>
            <person name="Specht J."/>
            <person name="Grimwood J."/>
            <person name="Rokhsar D."/>
            <person name="Stacey G."/>
            <person name="Shoemaker R."/>
            <person name="Jackson S."/>
        </authorList>
    </citation>
    <scope>NUCLEOTIDE SEQUENCE</scope>
    <source>
        <tissue evidence="4">Callus</tissue>
    </source>
</reference>
<dbReference type="EnsemblPlants" id="KRH44848">
    <property type="protein sequence ID" value="KRH44848"/>
    <property type="gene ID" value="GLYMA_08G234800"/>
</dbReference>
<dbReference type="Pfam" id="PF00076">
    <property type="entry name" value="RRM_1"/>
    <property type="match status" value="1"/>
</dbReference>
<dbReference type="HOGENOM" id="CLU_030775_2_0_1"/>
<dbReference type="Gene3D" id="3.30.70.330">
    <property type="match status" value="1"/>
</dbReference>
<dbReference type="SUPFAM" id="SSF54928">
    <property type="entry name" value="RNA-binding domain, RBD"/>
    <property type="match status" value="1"/>
</dbReference>
<evidence type="ECO:0000313" key="4">
    <source>
        <dbReference type="EMBL" id="KRH44848.1"/>
    </source>
</evidence>
<feature type="region of interest" description="Disordered" evidence="2">
    <location>
        <begin position="104"/>
        <end position="126"/>
    </location>
</feature>
<keyword evidence="1" id="KW-0694">RNA-binding</keyword>
<dbReference type="InterPro" id="IPR012677">
    <property type="entry name" value="Nucleotide-bd_a/b_plait_sf"/>
</dbReference>
<evidence type="ECO:0000256" key="1">
    <source>
        <dbReference type="PROSITE-ProRule" id="PRU00176"/>
    </source>
</evidence>
<dbReference type="PaxDb" id="3847-GLYMA08G25441.1"/>
<dbReference type="PANTHER" id="PTHR34427:SF5">
    <property type="entry name" value="DUF4283 DOMAIN-CONTAINING PROTEIN"/>
    <property type="match status" value="1"/>
</dbReference>
<protein>
    <recommendedName>
        <fullName evidence="3">RRM domain-containing protein</fullName>
    </recommendedName>
</protein>
<keyword evidence="6" id="KW-1185">Reference proteome</keyword>
<dbReference type="InterPro" id="IPR035979">
    <property type="entry name" value="RBD_domain_sf"/>
</dbReference>
<evidence type="ECO:0000313" key="6">
    <source>
        <dbReference type="Proteomes" id="UP000008827"/>
    </source>
</evidence>
<sequence length="387" mass="45006">MTTITVEYGTKTGTWRNKLDVTTFYFSRFPAGIKEEDLWKIFQKWGKVWEVFIPKYKNKEGQRFGFVRFKNVQDERKLELQLDANIYIGSMKLFVNKPRYDRGKRGDGGCRRPFRKGESSLGKARSEQRTVVLSSHKETNEWLQKAWIGRLKNRGMFERLEEELQWILDGEVNPCYWADDWIFLPYLDDSKAERIIHEEKISGSSPVTELQKWSPDIRPDHRLTWVRIWGLPPAVWAPEIMQKVVEDFGEMVEVDGSVEDRRRMDVARILIRTNKRPRLQEVVLATIDGETYHLDVLEEMPGYCAPRKHQWSVADFPPSPFSTPPNTPILARDSPPATPDGGSDHRDGESPSQWGKHRMLSSSFVQWIKPKEVWGEESSGQPLEGPL</sequence>
<dbReference type="PROSITE" id="PS50102">
    <property type="entry name" value="RRM"/>
    <property type="match status" value="1"/>
</dbReference>
<feature type="compositionally biased region" description="Pro residues" evidence="2">
    <location>
        <begin position="317"/>
        <end position="327"/>
    </location>
</feature>
<dbReference type="Gramene" id="KRH44848">
    <property type="protein sequence ID" value="KRH44848"/>
    <property type="gene ID" value="GLYMA_08G234800"/>
</dbReference>
<reference evidence="5" key="2">
    <citation type="submission" date="2018-02" db="UniProtKB">
        <authorList>
            <consortium name="EnsemblPlants"/>
        </authorList>
    </citation>
    <scope>IDENTIFICATION</scope>
    <source>
        <strain evidence="5">Williams 82</strain>
    </source>
</reference>
<proteinExistence type="predicted"/>
<dbReference type="EMBL" id="CM000841">
    <property type="protein sequence ID" value="KRH44848.1"/>
    <property type="molecule type" value="Genomic_DNA"/>
</dbReference>
<evidence type="ECO:0000259" key="3">
    <source>
        <dbReference type="PROSITE" id="PS50102"/>
    </source>
</evidence>
<feature type="domain" description="RRM" evidence="3">
    <location>
        <begin position="22"/>
        <end position="100"/>
    </location>
</feature>
<dbReference type="SMART" id="SM00360">
    <property type="entry name" value="RRM"/>
    <property type="match status" value="1"/>
</dbReference>
<gene>
    <name evidence="4" type="ORF">GLYMA_08G234800</name>
</gene>
<accession>K7L8D9</accession>
<dbReference type="AlphaFoldDB" id="K7L8D9"/>
<name>K7L8D9_SOYBN</name>
<dbReference type="GO" id="GO:0016607">
    <property type="term" value="C:nuclear speck"/>
    <property type="evidence" value="ECO:0000318"/>
    <property type="project" value="GO_Central"/>
</dbReference>
<feature type="region of interest" description="Disordered" evidence="2">
    <location>
        <begin position="315"/>
        <end position="357"/>
    </location>
</feature>
<dbReference type="InParanoid" id="K7L8D9"/>
<dbReference type="CDD" id="cd00590">
    <property type="entry name" value="RRM_SF"/>
    <property type="match status" value="1"/>
</dbReference>
<organism evidence="5">
    <name type="scientific">Glycine max</name>
    <name type="common">Soybean</name>
    <name type="synonym">Glycine hispida</name>
    <dbReference type="NCBI Taxonomy" id="3847"/>
    <lineage>
        <taxon>Eukaryota</taxon>
        <taxon>Viridiplantae</taxon>
        <taxon>Streptophyta</taxon>
        <taxon>Embryophyta</taxon>
        <taxon>Tracheophyta</taxon>
        <taxon>Spermatophyta</taxon>
        <taxon>Magnoliopsida</taxon>
        <taxon>eudicotyledons</taxon>
        <taxon>Gunneridae</taxon>
        <taxon>Pentapetalae</taxon>
        <taxon>rosids</taxon>
        <taxon>fabids</taxon>
        <taxon>Fabales</taxon>
        <taxon>Fabaceae</taxon>
        <taxon>Papilionoideae</taxon>
        <taxon>50 kb inversion clade</taxon>
        <taxon>NPAAA clade</taxon>
        <taxon>indigoferoid/millettioid clade</taxon>
        <taxon>Phaseoleae</taxon>
        <taxon>Glycine</taxon>
        <taxon>Glycine subgen. Soja</taxon>
    </lineage>
</organism>
<dbReference type="GO" id="GO:0003729">
    <property type="term" value="F:mRNA binding"/>
    <property type="evidence" value="ECO:0000318"/>
    <property type="project" value="GO_Central"/>
</dbReference>
<dbReference type="InterPro" id="IPR000504">
    <property type="entry name" value="RRM_dom"/>
</dbReference>
<evidence type="ECO:0000313" key="5">
    <source>
        <dbReference type="EnsemblPlants" id="KRH44848"/>
    </source>
</evidence>
<dbReference type="OMA" id="CEAKINS"/>
<dbReference type="GO" id="GO:0000381">
    <property type="term" value="P:regulation of alternative mRNA splicing, via spliceosome"/>
    <property type="evidence" value="ECO:0000318"/>
    <property type="project" value="GO_Central"/>
</dbReference>
<dbReference type="SMR" id="K7L8D9"/>
<dbReference type="PANTHER" id="PTHR34427">
    <property type="entry name" value="DUF4283 DOMAIN PROTEIN"/>
    <property type="match status" value="1"/>
</dbReference>